<keyword evidence="3" id="KW-1185">Reference proteome</keyword>
<feature type="region of interest" description="Disordered" evidence="1">
    <location>
        <begin position="20"/>
        <end position="57"/>
    </location>
</feature>
<organism evidence="2 3">
    <name type="scientific">Stephania yunnanensis</name>
    <dbReference type="NCBI Taxonomy" id="152371"/>
    <lineage>
        <taxon>Eukaryota</taxon>
        <taxon>Viridiplantae</taxon>
        <taxon>Streptophyta</taxon>
        <taxon>Embryophyta</taxon>
        <taxon>Tracheophyta</taxon>
        <taxon>Spermatophyta</taxon>
        <taxon>Magnoliopsida</taxon>
        <taxon>Ranunculales</taxon>
        <taxon>Menispermaceae</taxon>
        <taxon>Menispermoideae</taxon>
        <taxon>Cissampelideae</taxon>
        <taxon>Stephania</taxon>
    </lineage>
</organism>
<proteinExistence type="predicted"/>
<name>A0AAP0EQ93_9MAGN</name>
<accession>A0AAP0EQ93</accession>
<dbReference type="EMBL" id="JBBNAF010000012">
    <property type="protein sequence ID" value="KAK9092964.1"/>
    <property type="molecule type" value="Genomic_DNA"/>
</dbReference>
<comment type="caution">
    <text evidence="2">The sequence shown here is derived from an EMBL/GenBank/DDBJ whole genome shotgun (WGS) entry which is preliminary data.</text>
</comment>
<gene>
    <name evidence="2" type="ORF">Syun_027875</name>
</gene>
<evidence type="ECO:0000313" key="2">
    <source>
        <dbReference type="EMBL" id="KAK9092964.1"/>
    </source>
</evidence>
<reference evidence="2 3" key="1">
    <citation type="submission" date="2024-01" db="EMBL/GenBank/DDBJ databases">
        <title>Genome assemblies of Stephania.</title>
        <authorList>
            <person name="Yang L."/>
        </authorList>
    </citation>
    <scope>NUCLEOTIDE SEQUENCE [LARGE SCALE GENOMIC DNA]</scope>
    <source>
        <strain evidence="2">YNDBR</strain>
        <tissue evidence="2">Leaf</tissue>
    </source>
</reference>
<feature type="compositionally biased region" description="Low complexity" evidence="1">
    <location>
        <begin position="23"/>
        <end position="36"/>
    </location>
</feature>
<evidence type="ECO:0000313" key="3">
    <source>
        <dbReference type="Proteomes" id="UP001420932"/>
    </source>
</evidence>
<evidence type="ECO:0000256" key="1">
    <source>
        <dbReference type="SAM" id="MobiDB-lite"/>
    </source>
</evidence>
<protein>
    <submittedName>
        <fullName evidence="2">Uncharacterized protein</fullName>
    </submittedName>
</protein>
<sequence>MQRSSRHGRGPAYAEQRFQQFGLLRNPRPPNQLQRRGTTAAVSLGEISGGRRDDDDV</sequence>
<dbReference type="AlphaFoldDB" id="A0AAP0EQ93"/>
<dbReference type="Proteomes" id="UP001420932">
    <property type="component" value="Unassembled WGS sequence"/>
</dbReference>